<evidence type="ECO:0000256" key="5">
    <source>
        <dbReference type="ARBA" id="ARBA00022519"/>
    </source>
</evidence>
<keyword evidence="7 9" id="KW-1133">Transmembrane helix</keyword>
<dbReference type="EMBL" id="BARV01006619">
    <property type="protein sequence ID" value="GAI15216.1"/>
    <property type="molecule type" value="Genomic_DNA"/>
</dbReference>
<comment type="subcellular location">
    <subcellularLocation>
        <location evidence="1">Cell inner membrane</location>
        <topology evidence="1">Single-pass membrane protein</topology>
    </subcellularLocation>
</comment>
<proteinExistence type="inferred from homology"/>
<organism evidence="10">
    <name type="scientific">marine sediment metagenome</name>
    <dbReference type="NCBI Taxonomy" id="412755"/>
    <lineage>
        <taxon>unclassified sequences</taxon>
        <taxon>metagenomes</taxon>
        <taxon>ecological metagenomes</taxon>
    </lineage>
</organism>
<name>X1MAU2_9ZZZZ</name>
<dbReference type="GO" id="GO:0015627">
    <property type="term" value="C:type II protein secretion system complex"/>
    <property type="evidence" value="ECO:0007669"/>
    <property type="project" value="InterPro"/>
</dbReference>
<dbReference type="GO" id="GO:0005886">
    <property type="term" value="C:plasma membrane"/>
    <property type="evidence" value="ECO:0007669"/>
    <property type="project" value="UniProtKB-SubCell"/>
</dbReference>
<keyword evidence="4" id="KW-0488">Methylation</keyword>
<keyword evidence="3" id="KW-1003">Cell membrane</keyword>
<reference evidence="10" key="1">
    <citation type="journal article" date="2014" name="Front. Microbiol.">
        <title>High frequency of phylogenetically diverse reductive dehalogenase-homologous genes in deep subseafloor sedimentary metagenomes.</title>
        <authorList>
            <person name="Kawai M."/>
            <person name="Futagami T."/>
            <person name="Toyoda A."/>
            <person name="Takaki Y."/>
            <person name="Nishi S."/>
            <person name="Hori S."/>
            <person name="Arai W."/>
            <person name="Tsubouchi T."/>
            <person name="Morono Y."/>
            <person name="Uchiyama I."/>
            <person name="Ito T."/>
            <person name="Fujiyama A."/>
            <person name="Inagaki F."/>
            <person name="Takami H."/>
        </authorList>
    </citation>
    <scope>NUCLEOTIDE SEQUENCE</scope>
    <source>
        <strain evidence="10">Expedition CK06-06</strain>
    </source>
</reference>
<evidence type="ECO:0000256" key="9">
    <source>
        <dbReference type="SAM" id="Phobius"/>
    </source>
</evidence>
<dbReference type="PANTHER" id="PTHR38779:SF2">
    <property type="entry name" value="TYPE II SECRETION SYSTEM PROTEIN I-RELATED"/>
    <property type="match status" value="1"/>
</dbReference>
<comment type="similarity">
    <text evidence="2">Belongs to the GSP I family.</text>
</comment>
<evidence type="ECO:0000256" key="7">
    <source>
        <dbReference type="ARBA" id="ARBA00022989"/>
    </source>
</evidence>
<keyword evidence="5" id="KW-0997">Cell inner membrane</keyword>
<evidence type="ECO:0000256" key="3">
    <source>
        <dbReference type="ARBA" id="ARBA00022475"/>
    </source>
</evidence>
<gene>
    <name evidence="10" type="ORF">S06H3_13547</name>
</gene>
<dbReference type="InterPro" id="IPR012902">
    <property type="entry name" value="N_methyl_site"/>
</dbReference>
<dbReference type="Pfam" id="PF07963">
    <property type="entry name" value="N_methyl"/>
    <property type="match status" value="1"/>
</dbReference>
<dbReference type="GO" id="GO:0015628">
    <property type="term" value="P:protein secretion by the type II secretion system"/>
    <property type="evidence" value="ECO:0007669"/>
    <property type="project" value="InterPro"/>
</dbReference>
<dbReference type="PANTHER" id="PTHR38779">
    <property type="entry name" value="TYPE II SECRETION SYSTEM PROTEIN I-RELATED"/>
    <property type="match status" value="1"/>
</dbReference>
<evidence type="ECO:0008006" key="11">
    <source>
        <dbReference type="Google" id="ProtNLM"/>
    </source>
</evidence>
<evidence type="ECO:0000256" key="4">
    <source>
        <dbReference type="ARBA" id="ARBA00022481"/>
    </source>
</evidence>
<keyword evidence="8 9" id="KW-0472">Membrane</keyword>
<sequence>MNRRSIRNQKGVSVIEAIIALAILGVIAIAFLGGLMTSLKAVSIADERSTAQSLAQSQMEYVKSLPYEEEASPSYEQTDMSSPDYPGYTSSVDVELLNPPDDSIQKITITIKHHEKNVLTLADYKVKR</sequence>
<evidence type="ECO:0000313" key="10">
    <source>
        <dbReference type="EMBL" id="GAI15216.1"/>
    </source>
</evidence>
<evidence type="ECO:0000256" key="8">
    <source>
        <dbReference type="ARBA" id="ARBA00023136"/>
    </source>
</evidence>
<dbReference type="InterPro" id="IPR010052">
    <property type="entry name" value="T2SS_protein-GspI"/>
</dbReference>
<comment type="caution">
    <text evidence="10">The sequence shown here is derived from an EMBL/GenBank/DDBJ whole genome shotgun (WGS) entry which is preliminary data.</text>
</comment>
<keyword evidence="6 9" id="KW-0812">Transmembrane</keyword>
<feature type="transmembrane region" description="Helical" evidence="9">
    <location>
        <begin position="12"/>
        <end position="36"/>
    </location>
</feature>
<accession>X1MAU2</accession>
<evidence type="ECO:0000256" key="2">
    <source>
        <dbReference type="ARBA" id="ARBA00008358"/>
    </source>
</evidence>
<protein>
    <recommendedName>
        <fullName evidence="11">Prepilin-type N-terminal cleavage/methylation domain-containing protein</fullName>
    </recommendedName>
</protein>
<dbReference type="AlphaFoldDB" id="X1MAU2"/>
<evidence type="ECO:0000256" key="6">
    <source>
        <dbReference type="ARBA" id="ARBA00022692"/>
    </source>
</evidence>
<evidence type="ECO:0000256" key="1">
    <source>
        <dbReference type="ARBA" id="ARBA00004377"/>
    </source>
</evidence>